<dbReference type="InterPro" id="IPR029063">
    <property type="entry name" value="SAM-dependent_MTases_sf"/>
</dbReference>
<dbReference type="SUPFAM" id="SSF53335">
    <property type="entry name" value="S-adenosyl-L-methionine-dependent methyltransferases"/>
    <property type="match status" value="1"/>
</dbReference>
<dbReference type="GO" id="GO:0016740">
    <property type="term" value="F:transferase activity"/>
    <property type="evidence" value="ECO:0007669"/>
    <property type="project" value="UniProtKB-KW"/>
</dbReference>
<dbReference type="AlphaFoldDB" id="A0A285X4J0"/>
<dbReference type="InterPro" id="IPR041698">
    <property type="entry name" value="Methyltransf_25"/>
</dbReference>
<evidence type="ECO:0000259" key="2">
    <source>
        <dbReference type="Pfam" id="PF13649"/>
    </source>
</evidence>
<keyword evidence="1" id="KW-0808">Transferase</keyword>
<evidence type="ECO:0000256" key="1">
    <source>
        <dbReference type="ARBA" id="ARBA00022679"/>
    </source>
</evidence>
<dbReference type="OrthoDB" id="9800454at2"/>
<accession>A0A285X4J0</accession>
<dbReference type="Pfam" id="PF13649">
    <property type="entry name" value="Methyltransf_25"/>
    <property type="match status" value="1"/>
</dbReference>
<feature type="domain" description="Methyltransferase" evidence="2">
    <location>
        <begin position="63"/>
        <end position="159"/>
    </location>
</feature>
<gene>
    <name evidence="3" type="ORF">SAMN06296241_1809</name>
</gene>
<dbReference type="EMBL" id="OCMF01000002">
    <property type="protein sequence ID" value="SOC80263.1"/>
    <property type="molecule type" value="Genomic_DNA"/>
</dbReference>
<dbReference type="PANTHER" id="PTHR43861">
    <property type="entry name" value="TRANS-ACONITATE 2-METHYLTRANSFERASE-RELATED"/>
    <property type="match status" value="1"/>
</dbReference>
<dbReference type="RefSeq" id="WP_097056049.1">
    <property type="nucleotide sequence ID" value="NZ_OCMF01000002.1"/>
</dbReference>
<dbReference type="Proteomes" id="UP000219193">
    <property type="component" value="Unassembled WGS sequence"/>
</dbReference>
<reference evidence="4" key="1">
    <citation type="submission" date="2017-09" db="EMBL/GenBank/DDBJ databases">
        <authorList>
            <person name="Varghese N."/>
            <person name="Submissions S."/>
        </authorList>
    </citation>
    <scope>NUCLEOTIDE SEQUENCE [LARGE SCALE GENOMIC DNA]</scope>
    <source>
        <strain evidence="4">CGMCC 1.12641</strain>
    </source>
</reference>
<evidence type="ECO:0000313" key="3">
    <source>
        <dbReference type="EMBL" id="SOC80263.1"/>
    </source>
</evidence>
<proteinExistence type="predicted"/>
<dbReference type="Gene3D" id="3.40.50.150">
    <property type="entry name" value="Vaccinia Virus protein VP39"/>
    <property type="match status" value="1"/>
</dbReference>
<organism evidence="3 4">
    <name type="scientific">Salinimicrobium sediminis</name>
    <dbReference type="NCBI Taxonomy" id="1343891"/>
    <lineage>
        <taxon>Bacteria</taxon>
        <taxon>Pseudomonadati</taxon>
        <taxon>Bacteroidota</taxon>
        <taxon>Flavobacteriia</taxon>
        <taxon>Flavobacteriales</taxon>
        <taxon>Flavobacteriaceae</taxon>
        <taxon>Salinimicrobium</taxon>
    </lineage>
</organism>
<dbReference type="CDD" id="cd02440">
    <property type="entry name" value="AdoMet_MTases"/>
    <property type="match status" value="1"/>
</dbReference>
<protein>
    <recommendedName>
        <fullName evidence="2">Methyltransferase domain-containing protein</fullName>
    </recommendedName>
</protein>
<evidence type="ECO:0000313" key="4">
    <source>
        <dbReference type="Proteomes" id="UP000219193"/>
    </source>
</evidence>
<sequence length="235" mass="27074">MIDTGKRSQQREIMDDLDMQGRELEKTLLDLDKVNKWLGGNRITVEGVEKLLEDQSFDRSLRIIDVGCGNGSVLKQVAELARRKGIKMTLLGVDANSNAMSIAEKNLSGFPEVSFKAMDVFSEGFKALEADIILCTLTLHHFSDSEIEQLMRNFSEMAKVGVVINDLQRSKAAYYLFKAFCRAFRIREINRKDGLTSILRSFKKEDIVRYGRGLNVKRQEINYKWAFRYQWILFK</sequence>
<name>A0A285X4J0_9FLAO</name>
<keyword evidence="4" id="KW-1185">Reference proteome</keyword>